<evidence type="ECO:0000259" key="7">
    <source>
        <dbReference type="PROSITE" id="PS50850"/>
    </source>
</evidence>
<evidence type="ECO:0000256" key="6">
    <source>
        <dbReference type="SAM" id="Phobius"/>
    </source>
</evidence>
<dbReference type="Pfam" id="PF00083">
    <property type="entry name" value="Sugar_tr"/>
    <property type="match status" value="1"/>
</dbReference>
<organism evidence="8 9">
    <name type="scientific">Geosmithia morbida</name>
    <dbReference type="NCBI Taxonomy" id="1094350"/>
    <lineage>
        <taxon>Eukaryota</taxon>
        <taxon>Fungi</taxon>
        <taxon>Dikarya</taxon>
        <taxon>Ascomycota</taxon>
        <taxon>Pezizomycotina</taxon>
        <taxon>Sordariomycetes</taxon>
        <taxon>Hypocreomycetidae</taxon>
        <taxon>Hypocreales</taxon>
        <taxon>Bionectriaceae</taxon>
        <taxon>Geosmithia</taxon>
    </lineage>
</organism>
<feature type="transmembrane region" description="Helical" evidence="6">
    <location>
        <begin position="128"/>
        <end position="150"/>
    </location>
</feature>
<dbReference type="PROSITE" id="PS00216">
    <property type="entry name" value="SUGAR_TRANSPORT_1"/>
    <property type="match status" value="1"/>
</dbReference>
<feature type="transmembrane region" description="Helical" evidence="6">
    <location>
        <begin position="403"/>
        <end position="423"/>
    </location>
</feature>
<dbReference type="Proteomes" id="UP000749293">
    <property type="component" value="Unassembled WGS sequence"/>
</dbReference>
<evidence type="ECO:0000313" key="8">
    <source>
        <dbReference type="EMBL" id="KAF4120830.1"/>
    </source>
</evidence>
<dbReference type="PANTHER" id="PTHR48022:SF22">
    <property type="entry name" value="MAJOR FACILITATOR SUPERFAMILY (MFS) PROFILE DOMAIN-CONTAINING PROTEIN"/>
    <property type="match status" value="1"/>
</dbReference>
<dbReference type="Gene3D" id="1.20.1250.20">
    <property type="entry name" value="MFS general substrate transporter like domains"/>
    <property type="match status" value="1"/>
</dbReference>
<sequence>MGSPTTVNQVEHAASMSDANLGLVIQQQEKNRTWTQALRKDPRLLFWCGVMLWTLIVRGFESQASGSVVSIPSFKRQFGEQDASSPSGAYFISTRWLSALSGGASGASIAGSWAGSYLADRVGTRTTLVGFACLNVASVGVEFAATSVGMYFGGKMANVVAVGAFLTVCTSYVSDVAPLAARATLIGFCNLAQCIGPLLAAVMANYTAAWDTAWAWKAIIAAQWGFGGAALVGHVFMPESPVNLVTRGKIDTARHSLRRLYTDPRDAEGHLRRIMLTLDEAENGGARNSSSYADCFRGTNLRRTLIAILVFLAEPMSGLGFVSNYGALMYQYLDYSDAQSFRLQIGAQVLSISGAAIALLVSDFWGRRPMFIAGCAGLCLLLICMAVSGIFATRAAVTASVGFYTMFNFFYNVGVGSTVYAIAGEVPTSLLRPKTLAVAISISSAFNTFWSFVSPYMFNPDYGNLKAKIGFVFGAIMFLFIILGFFFVPETRLRSYAELDELFINRVPTRQFRAYVTVTEQRATEAYDEETKTDKGDAA</sequence>
<dbReference type="InterPro" id="IPR020846">
    <property type="entry name" value="MFS_dom"/>
</dbReference>
<protein>
    <submittedName>
        <fullName evidence="8">Sugar (And other) transporter</fullName>
    </submittedName>
</protein>
<gene>
    <name evidence="8" type="ORF">GMORB2_2834</name>
</gene>
<dbReference type="FunFam" id="1.20.1250.20:FF:000078">
    <property type="entry name" value="MFS maltose transporter, putative"/>
    <property type="match status" value="1"/>
</dbReference>
<feature type="transmembrane region" description="Helical" evidence="6">
    <location>
        <begin position="214"/>
        <end position="237"/>
    </location>
</feature>
<evidence type="ECO:0000256" key="3">
    <source>
        <dbReference type="ARBA" id="ARBA00022692"/>
    </source>
</evidence>
<keyword evidence="5 6" id="KW-0472">Membrane</keyword>
<dbReference type="SUPFAM" id="SSF103473">
    <property type="entry name" value="MFS general substrate transporter"/>
    <property type="match status" value="1"/>
</dbReference>
<evidence type="ECO:0000256" key="2">
    <source>
        <dbReference type="ARBA" id="ARBA00010992"/>
    </source>
</evidence>
<evidence type="ECO:0000256" key="1">
    <source>
        <dbReference type="ARBA" id="ARBA00004141"/>
    </source>
</evidence>
<dbReference type="GO" id="GO:0016020">
    <property type="term" value="C:membrane"/>
    <property type="evidence" value="ECO:0007669"/>
    <property type="project" value="UniProtKB-SubCell"/>
</dbReference>
<comment type="caution">
    <text evidence="8">The sequence shown here is derived from an EMBL/GenBank/DDBJ whole genome shotgun (WGS) entry which is preliminary data.</text>
</comment>
<reference evidence="8" key="1">
    <citation type="submission" date="2020-03" db="EMBL/GenBank/DDBJ databases">
        <title>Site-based positive gene gene selection in Geosmithia morbida across the United States reveals a broad range of putative effectors and factors for local host and environmental adapation.</title>
        <authorList>
            <person name="Onufrak A."/>
            <person name="Murdoch R.W."/>
            <person name="Gazis R."/>
            <person name="Huff M."/>
            <person name="Staton M."/>
            <person name="Klingeman W."/>
            <person name="Hadziabdic D."/>
        </authorList>
    </citation>
    <scope>NUCLEOTIDE SEQUENCE</scope>
    <source>
        <strain evidence="8">1262</strain>
    </source>
</reference>
<feature type="transmembrane region" description="Helical" evidence="6">
    <location>
        <begin position="469"/>
        <end position="488"/>
    </location>
</feature>
<dbReference type="RefSeq" id="XP_035319482.1">
    <property type="nucleotide sequence ID" value="XM_035464812.1"/>
</dbReference>
<dbReference type="GeneID" id="55969064"/>
<keyword evidence="4 6" id="KW-1133">Transmembrane helix</keyword>
<evidence type="ECO:0000256" key="5">
    <source>
        <dbReference type="ARBA" id="ARBA00023136"/>
    </source>
</evidence>
<dbReference type="AlphaFoldDB" id="A0A9P5D2H8"/>
<feature type="domain" description="Major facilitator superfamily (MFS) profile" evidence="7">
    <location>
        <begin position="47"/>
        <end position="492"/>
    </location>
</feature>
<dbReference type="InterPro" id="IPR005829">
    <property type="entry name" value="Sugar_transporter_CS"/>
</dbReference>
<name>A0A9P5D2H8_9HYPO</name>
<feature type="transmembrane region" description="Helical" evidence="6">
    <location>
        <begin position="156"/>
        <end position="173"/>
    </location>
</feature>
<feature type="transmembrane region" description="Helical" evidence="6">
    <location>
        <begin position="305"/>
        <end position="325"/>
    </location>
</feature>
<dbReference type="InterPro" id="IPR050360">
    <property type="entry name" value="MFS_Sugar_Transporters"/>
</dbReference>
<evidence type="ECO:0000313" key="9">
    <source>
        <dbReference type="Proteomes" id="UP000749293"/>
    </source>
</evidence>
<dbReference type="InterPro" id="IPR036259">
    <property type="entry name" value="MFS_trans_sf"/>
</dbReference>
<comment type="similarity">
    <text evidence="2">Belongs to the major facilitator superfamily. Sugar transporter (TC 2.A.1.1) family.</text>
</comment>
<feature type="transmembrane region" description="Helical" evidence="6">
    <location>
        <begin position="435"/>
        <end position="457"/>
    </location>
</feature>
<feature type="transmembrane region" description="Helical" evidence="6">
    <location>
        <begin position="371"/>
        <end position="391"/>
    </location>
</feature>
<keyword evidence="3 6" id="KW-0812">Transmembrane</keyword>
<proteinExistence type="inferred from homology"/>
<dbReference type="PROSITE" id="PS50850">
    <property type="entry name" value="MFS"/>
    <property type="match status" value="1"/>
</dbReference>
<dbReference type="InterPro" id="IPR005828">
    <property type="entry name" value="MFS_sugar_transport-like"/>
</dbReference>
<feature type="transmembrane region" description="Helical" evidence="6">
    <location>
        <begin position="345"/>
        <end position="364"/>
    </location>
</feature>
<dbReference type="OrthoDB" id="6612291at2759"/>
<dbReference type="GO" id="GO:0005351">
    <property type="term" value="F:carbohydrate:proton symporter activity"/>
    <property type="evidence" value="ECO:0007669"/>
    <property type="project" value="TreeGrafter"/>
</dbReference>
<feature type="transmembrane region" description="Helical" evidence="6">
    <location>
        <begin position="185"/>
        <end position="208"/>
    </location>
</feature>
<dbReference type="EMBL" id="JAANYQ010000015">
    <property type="protein sequence ID" value="KAF4120830.1"/>
    <property type="molecule type" value="Genomic_DNA"/>
</dbReference>
<comment type="subcellular location">
    <subcellularLocation>
        <location evidence="1">Membrane</location>
        <topology evidence="1">Multi-pass membrane protein</topology>
    </subcellularLocation>
</comment>
<accession>A0A9P5D2H8</accession>
<keyword evidence="9" id="KW-1185">Reference proteome</keyword>
<evidence type="ECO:0000256" key="4">
    <source>
        <dbReference type="ARBA" id="ARBA00022989"/>
    </source>
</evidence>
<dbReference type="PANTHER" id="PTHR48022">
    <property type="entry name" value="PLASTIDIC GLUCOSE TRANSPORTER 4"/>
    <property type="match status" value="1"/>
</dbReference>